<dbReference type="Proteomes" id="UP000574067">
    <property type="component" value="Unassembled WGS sequence"/>
</dbReference>
<comment type="caution">
    <text evidence="1">The sequence shown here is derived from an EMBL/GenBank/DDBJ whole genome shotgun (WGS) entry which is preliminary data.</text>
</comment>
<gene>
    <name evidence="1" type="ORF">HHL10_29675</name>
</gene>
<dbReference type="Pfam" id="PF01527">
    <property type="entry name" value="HTH_Tnp_1"/>
    <property type="match status" value="1"/>
</dbReference>
<evidence type="ECO:0000313" key="1">
    <source>
        <dbReference type="EMBL" id="NML19145.1"/>
    </source>
</evidence>
<name>A0A848FJT3_9BURK</name>
<accession>A0A848FJT3</accession>
<dbReference type="GO" id="GO:0006313">
    <property type="term" value="P:DNA transposition"/>
    <property type="evidence" value="ECO:0007669"/>
    <property type="project" value="InterPro"/>
</dbReference>
<protein>
    <submittedName>
        <fullName evidence="1">Transposase</fullName>
    </submittedName>
</protein>
<dbReference type="GO" id="GO:0003677">
    <property type="term" value="F:DNA binding"/>
    <property type="evidence" value="ECO:0007669"/>
    <property type="project" value="InterPro"/>
</dbReference>
<dbReference type="RefSeq" id="WP_169164038.1">
    <property type="nucleotide sequence ID" value="NZ_JABBFW010000062.1"/>
</dbReference>
<reference evidence="1 2" key="1">
    <citation type="submission" date="2020-04" db="EMBL/GenBank/DDBJ databases">
        <title>Azohydromonas sp. isolated from soil.</title>
        <authorList>
            <person name="Dahal R.H."/>
        </authorList>
    </citation>
    <scope>NUCLEOTIDE SEQUENCE [LARGE SCALE GENOMIC DNA]</scope>
    <source>
        <strain evidence="1 2">G-1-1-14</strain>
    </source>
</reference>
<sequence length="68" mass="7784">MGFLRQAEAGIPVKYIRRQGGFSDATFYRWRTCFGGMAASETQRLHTPGTNNNRLNKLWLQAHQDIKA</sequence>
<keyword evidence="2" id="KW-1185">Reference proteome</keyword>
<dbReference type="EMBL" id="JABBFW010000062">
    <property type="protein sequence ID" value="NML19145.1"/>
    <property type="molecule type" value="Genomic_DNA"/>
</dbReference>
<dbReference type="GO" id="GO:0004803">
    <property type="term" value="F:transposase activity"/>
    <property type="evidence" value="ECO:0007669"/>
    <property type="project" value="InterPro"/>
</dbReference>
<evidence type="ECO:0000313" key="2">
    <source>
        <dbReference type="Proteomes" id="UP000574067"/>
    </source>
</evidence>
<dbReference type="InterPro" id="IPR002514">
    <property type="entry name" value="Transposase_8"/>
</dbReference>
<proteinExistence type="predicted"/>
<organism evidence="1 2">
    <name type="scientific">Azohydromonas caseinilytica</name>
    <dbReference type="NCBI Taxonomy" id="2728836"/>
    <lineage>
        <taxon>Bacteria</taxon>
        <taxon>Pseudomonadati</taxon>
        <taxon>Pseudomonadota</taxon>
        <taxon>Betaproteobacteria</taxon>
        <taxon>Burkholderiales</taxon>
        <taxon>Sphaerotilaceae</taxon>
        <taxon>Azohydromonas</taxon>
    </lineage>
</organism>
<dbReference type="AlphaFoldDB" id="A0A848FJT3"/>